<dbReference type="GO" id="GO:0004674">
    <property type="term" value="F:protein serine/threonine kinase activity"/>
    <property type="evidence" value="ECO:0007669"/>
    <property type="project" value="UniProtKB-KW"/>
</dbReference>
<comment type="catalytic activity">
    <reaction evidence="7">
        <text>L-threonyl-[protein] + ATP = O-phospho-L-threonyl-[protein] + ADP + H(+)</text>
        <dbReference type="Rhea" id="RHEA:46608"/>
        <dbReference type="Rhea" id="RHEA-COMP:11060"/>
        <dbReference type="Rhea" id="RHEA-COMP:11605"/>
        <dbReference type="ChEBI" id="CHEBI:15378"/>
        <dbReference type="ChEBI" id="CHEBI:30013"/>
        <dbReference type="ChEBI" id="CHEBI:30616"/>
        <dbReference type="ChEBI" id="CHEBI:61977"/>
        <dbReference type="ChEBI" id="CHEBI:456216"/>
        <dbReference type="EC" id="2.7.11.1"/>
    </reaction>
</comment>
<dbReference type="InterPro" id="IPR000719">
    <property type="entry name" value="Prot_kinase_dom"/>
</dbReference>
<evidence type="ECO:0000256" key="9">
    <source>
        <dbReference type="PROSITE-ProRule" id="PRU10141"/>
    </source>
</evidence>
<dbReference type="PROSITE" id="PS00108">
    <property type="entry name" value="PROTEIN_KINASE_ST"/>
    <property type="match status" value="1"/>
</dbReference>
<keyword evidence="4 9" id="KW-0547">Nucleotide-binding</keyword>
<evidence type="ECO:0000313" key="13">
    <source>
        <dbReference type="EMBL" id="KAL0014779.1"/>
    </source>
</evidence>
<dbReference type="SUPFAM" id="SSF56112">
    <property type="entry name" value="Protein kinase-like (PK-like)"/>
    <property type="match status" value="1"/>
</dbReference>
<dbReference type="GO" id="GO:0004714">
    <property type="term" value="F:transmembrane receptor protein tyrosine kinase activity"/>
    <property type="evidence" value="ECO:0007669"/>
    <property type="project" value="InterPro"/>
</dbReference>
<dbReference type="Gene3D" id="1.10.510.10">
    <property type="entry name" value="Transferase(Phosphotransferase) domain 1"/>
    <property type="match status" value="1"/>
</dbReference>
<keyword evidence="5" id="KW-0418">Kinase</keyword>
<keyword evidence="14" id="KW-1185">Reference proteome</keyword>
<dbReference type="Proteomes" id="UP001459277">
    <property type="component" value="Unassembled WGS sequence"/>
</dbReference>
<keyword evidence="11" id="KW-1133">Transmembrane helix</keyword>
<keyword evidence="11" id="KW-0472">Membrane</keyword>
<evidence type="ECO:0000256" key="1">
    <source>
        <dbReference type="ARBA" id="ARBA00012513"/>
    </source>
</evidence>
<evidence type="ECO:0000256" key="3">
    <source>
        <dbReference type="ARBA" id="ARBA00022679"/>
    </source>
</evidence>
<dbReference type="EMBL" id="JAZDWU010000001">
    <property type="protein sequence ID" value="KAL0014779.1"/>
    <property type="molecule type" value="Genomic_DNA"/>
</dbReference>
<dbReference type="GO" id="GO:0005524">
    <property type="term" value="F:ATP binding"/>
    <property type="evidence" value="ECO:0007669"/>
    <property type="project" value="UniProtKB-UniRule"/>
</dbReference>
<proteinExistence type="inferred from homology"/>
<evidence type="ECO:0000256" key="6">
    <source>
        <dbReference type="ARBA" id="ARBA00022840"/>
    </source>
</evidence>
<evidence type="ECO:0000256" key="7">
    <source>
        <dbReference type="ARBA" id="ARBA00047899"/>
    </source>
</evidence>
<dbReference type="InterPro" id="IPR001245">
    <property type="entry name" value="Ser-Thr/Tyr_kinase_cat_dom"/>
</dbReference>
<dbReference type="FunFam" id="3.30.200.20:FF:000645">
    <property type="entry name" value="Receptor-like protein kinase FERONIA"/>
    <property type="match status" value="1"/>
</dbReference>
<dbReference type="PANTHER" id="PTHR27003">
    <property type="entry name" value="OS07G0166700 PROTEIN"/>
    <property type="match status" value="1"/>
</dbReference>
<comment type="caution">
    <text evidence="13">The sequence shown here is derived from an EMBL/GenBank/DDBJ whole genome shotgun (WGS) entry which is preliminary data.</text>
</comment>
<evidence type="ECO:0000256" key="5">
    <source>
        <dbReference type="ARBA" id="ARBA00022777"/>
    </source>
</evidence>
<keyword evidence="6 9" id="KW-0067">ATP-binding</keyword>
<accession>A0AAW2DXB2</accession>
<gene>
    <name evidence="13" type="ORF">SO802_001848</name>
</gene>
<dbReference type="PROSITE" id="PS50011">
    <property type="entry name" value="PROTEIN_KINASE_DOM"/>
    <property type="match status" value="1"/>
</dbReference>
<dbReference type="AlphaFoldDB" id="A0AAW2DXB2"/>
<dbReference type="InterPro" id="IPR017441">
    <property type="entry name" value="Protein_kinase_ATP_BS"/>
</dbReference>
<dbReference type="PROSITE" id="PS00107">
    <property type="entry name" value="PROTEIN_KINASE_ATP"/>
    <property type="match status" value="1"/>
</dbReference>
<name>A0AAW2DXB2_9ROSI</name>
<keyword evidence="2 10" id="KW-0723">Serine/threonine-protein kinase</keyword>
<evidence type="ECO:0000256" key="11">
    <source>
        <dbReference type="SAM" id="Phobius"/>
    </source>
</evidence>
<dbReference type="InterPro" id="IPR008271">
    <property type="entry name" value="Ser/Thr_kinase_AS"/>
</dbReference>
<keyword evidence="11" id="KW-0812">Transmembrane</keyword>
<dbReference type="InterPro" id="IPR011009">
    <property type="entry name" value="Kinase-like_dom_sf"/>
</dbReference>
<evidence type="ECO:0000256" key="4">
    <source>
        <dbReference type="ARBA" id="ARBA00022741"/>
    </source>
</evidence>
<feature type="domain" description="Protein kinase" evidence="12">
    <location>
        <begin position="134"/>
        <end position="413"/>
    </location>
</feature>
<dbReference type="GO" id="GO:0009506">
    <property type="term" value="C:plasmodesma"/>
    <property type="evidence" value="ECO:0007669"/>
    <property type="project" value="TreeGrafter"/>
</dbReference>
<dbReference type="GO" id="GO:0005886">
    <property type="term" value="C:plasma membrane"/>
    <property type="evidence" value="ECO:0007669"/>
    <property type="project" value="TreeGrafter"/>
</dbReference>
<comment type="catalytic activity">
    <reaction evidence="8">
        <text>L-seryl-[protein] + ATP = O-phospho-L-seryl-[protein] + ADP + H(+)</text>
        <dbReference type="Rhea" id="RHEA:17989"/>
        <dbReference type="Rhea" id="RHEA-COMP:9863"/>
        <dbReference type="Rhea" id="RHEA-COMP:11604"/>
        <dbReference type="ChEBI" id="CHEBI:15378"/>
        <dbReference type="ChEBI" id="CHEBI:29999"/>
        <dbReference type="ChEBI" id="CHEBI:30616"/>
        <dbReference type="ChEBI" id="CHEBI:83421"/>
        <dbReference type="ChEBI" id="CHEBI:456216"/>
        <dbReference type="EC" id="2.7.11.1"/>
    </reaction>
</comment>
<dbReference type="PANTHER" id="PTHR27003:SF451">
    <property type="entry name" value="PROTEIN KINASE DOMAIN-CONTAINING PROTEIN"/>
    <property type="match status" value="1"/>
</dbReference>
<comment type="similarity">
    <text evidence="10">Belongs to the protein kinase superfamily.</text>
</comment>
<dbReference type="FunFam" id="1.10.510.10:FF:001023">
    <property type="entry name" value="Os07g0541700 protein"/>
    <property type="match status" value="1"/>
</dbReference>
<dbReference type="EC" id="2.7.11.1" evidence="1"/>
<evidence type="ECO:0000256" key="8">
    <source>
        <dbReference type="ARBA" id="ARBA00048679"/>
    </source>
</evidence>
<feature type="binding site" evidence="9">
    <location>
        <position position="164"/>
    </location>
    <ligand>
        <name>ATP</name>
        <dbReference type="ChEBI" id="CHEBI:30616"/>
    </ligand>
</feature>
<dbReference type="Pfam" id="PF07714">
    <property type="entry name" value="PK_Tyr_Ser-Thr"/>
    <property type="match status" value="1"/>
</dbReference>
<evidence type="ECO:0000259" key="12">
    <source>
        <dbReference type="PROSITE" id="PS50011"/>
    </source>
</evidence>
<evidence type="ECO:0000256" key="2">
    <source>
        <dbReference type="ARBA" id="ARBA00022527"/>
    </source>
</evidence>
<feature type="transmembrane region" description="Helical" evidence="11">
    <location>
        <begin position="53"/>
        <end position="76"/>
    </location>
</feature>
<protein>
    <recommendedName>
        <fullName evidence="1">non-specific serine/threonine protein kinase</fullName>
        <ecNumber evidence="1">2.7.11.1</ecNumber>
    </recommendedName>
</protein>
<dbReference type="Gene3D" id="3.30.200.20">
    <property type="entry name" value="Phosphorylase Kinase, domain 1"/>
    <property type="match status" value="1"/>
</dbReference>
<sequence>MHGTFISLVPINNSDVILNGIEVFKLSDRDGNLAKPYSLPAFHPPKFKTTKRIFIAIGFGTGIFARFSLIACVVFGKRRKTKRYASNCPLSSCWCWFRLNSYKRKQTGKMTSSIRKEQCHHFSLAEIKIATNNFHEDLIIGLGGFGNVYKGQIDDEETMTVAIKRLNPESRQGAHEFRTEIEMLSQLRYIHLVSLIGYCNEKGEMILVYDYMTNGTLREHLYDTNNDPLPWKKRLDICIGVAQGLHYLHRGVKHTIIHRDMKTTNILLDEKWVAKVSDFGLSKMDQNNTAVSTMVKDKSDVYSFGVVLLEVLCARKALNQKLEEEEWNLAHWARKCNERGTISEIIDPYLKGKIAPVCFKVFMQIAESCTRDQGIQRPTMGDVVEKLKLALELQENADAEKESINTGGEHIYLDTLSFCIDAANDGLWATNVHNEHGMTSDSTGTGLTCSSFEMDSITSHKIFS</sequence>
<dbReference type="SMART" id="SM00220">
    <property type="entry name" value="S_TKc"/>
    <property type="match status" value="1"/>
</dbReference>
<reference evidence="13 14" key="1">
    <citation type="submission" date="2024-01" db="EMBL/GenBank/DDBJ databases">
        <title>A telomere-to-telomere, gap-free genome of sweet tea (Lithocarpus litseifolius).</title>
        <authorList>
            <person name="Zhou J."/>
        </authorList>
    </citation>
    <scope>NUCLEOTIDE SEQUENCE [LARGE SCALE GENOMIC DNA]</scope>
    <source>
        <strain evidence="13">Zhou-2022a</strain>
        <tissue evidence="13">Leaf</tissue>
    </source>
</reference>
<keyword evidence="3" id="KW-0808">Transferase</keyword>
<evidence type="ECO:0000256" key="10">
    <source>
        <dbReference type="RuleBase" id="RU000304"/>
    </source>
</evidence>
<organism evidence="13 14">
    <name type="scientific">Lithocarpus litseifolius</name>
    <dbReference type="NCBI Taxonomy" id="425828"/>
    <lineage>
        <taxon>Eukaryota</taxon>
        <taxon>Viridiplantae</taxon>
        <taxon>Streptophyta</taxon>
        <taxon>Embryophyta</taxon>
        <taxon>Tracheophyta</taxon>
        <taxon>Spermatophyta</taxon>
        <taxon>Magnoliopsida</taxon>
        <taxon>eudicotyledons</taxon>
        <taxon>Gunneridae</taxon>
        <taxon>Pentapetalae</taxon>
        <taxon>rosids</taxon>
        <taxon>fabids</taxon>
        <taxon>Fagales</taxon>
        <taxon>Fagaceae</taxon>
        <taxon>Lithocarpus</taxon>
    </lineage>
</organism>
<evidence type="ECO:0000313" key="14">
    <source>
        <dbReference type="Proteomes" id="UP001459277"/>
    </source>
</evidence>
<dbReference type="InterPro" id="IPR045272">
    <property type="entry name" value="ANXUR1/2-like"/>
</dbReference>